<comment type="caution">
    <text evidence="2">The sequence shown here is derived from an EMBL/GenBank/DDBJ whole genome shotgun (WGS) entry which is preliminary data.</text>
</comment>
<proteinExistence type="predicted"/>
<protein>
    <recommendedName>
        <fullName evidence="1">DUF1858 domain-containing protein</fullName>
    </recommendedName>
</protein>
<dbReference type="RefSeq" id="WP_071313333.1">
    <property type="nucleotide sequence ID" value="NZ_MLQQ01000021.1"/>
</dbReference>
<dbReference type="Pfam" id="PF08984">
    <property type="entry name" value="DUF1858"/>
    <property type="match status" value="1"/>
</dbReference>
<dbReference type="OrthoDB" id="411397at2"/>
<dbReference type="InterPro" id="IPR015077">
    <property type="entry name" value="DUF1858"/>
</dbReference>
<dbReference type="InterPro" id="IPR038062">
    <property type="entry name" value="ScdA-like_N_sf"/>
</dbReference>
<keyword evidence="3" id="KW-1185">Reference proteome</keyword>
<evidence type="ECO:0000313" key="2">
    <source>
        <dbReference type="EMBL" id="OIJ12255.1"/>
    </source>
</evidence>
<reference evidence="2 3" key="1">
    <citation type="submission" date="2016-10" db="EMBL/GenBank/DDBJ databases">
        <title>Draft genome sequences of four alkaliphilic bacteria belonging to the Anaerobacillus genus.</title>
        <authorList>
            <person name="Bassil N.M."/>
            <person name="Lloyd J.R."/>
        </authorList>
    </citation>
    <scope>NUCLEOTIDE SEQUENCE [LARGE SCALE GENOMIC DNA]</scope>
    <source>
        <strain evidence="2 3">DSM 15340</strain>
    </source>
</reference>
<accession>A0A1S2LLD5</accession>
<organism evidence="2 3">
    <name type="scientific">Anaerobacillus arseniciselenatis</name>
    <dbReference type="NCBI Taxonomy" id="85682"/>
    <lineage>
        <taxon>Bacteria</taxon>
        <taxon>Bacillati</taxon>
        <taxon>Bacillota</taxon>
        <taxon>Bacilli</taxon>
        <taxon>Bacillales</taxon>
        <taxon>Bacillaceae</taxon>
        <taxon>Anaerobacillus</taxon>
    </lineage>
</organism>
<dbReference type="AlphaFoldDB" id="A0A1S2LLD5"/>
<sequence>MKEVSLKKSVYELCSTHPELVTLMREIGFVNITKPGMLQSVGKFMTIPKGCRTMRISLEDVKQHLSNNGFTIID</sequence>
<dbReference type="Proteomes" id="UP000180098">
    <property type="component" value="Unassembled WGS sequence"/>
</dbReference>
<feature type="domain" description="DUF1858" evidence="1">
    <location>
        <begin position="6"/>
        <end position="60"/>
    </location>
</feature>
<dbReference type="Gene3D" id="1.10.3910.10">
    <property type="entry name" value="SP0561-like"/>
    <property type="match status" value="1"/>
</dbReference>
<dbReference type="SUPFAM" id="SSF140683">
    <property type="entry name" value="SP0561-like"/>
    <property type="match status" value="1"/>
</dbReference>
<gene>
    <name evidence="2" type="ORF">BKP35_10635</name>
</gene>
<evidence type="ECO:0000259" key="1">
    <source>
        <dbReference type="Pfam" id="PF08984"/>
    </source>
</evidence>
<dbReference type="EMBL" id="MLQQ01000021">
    <property type="protein sequence ID" value="OIJ12255.1"/>
    <property type="molecule type" value="Genomic_DNA"/>
</dbReference>
<evidence type="ECO:0000313" key="3">
    <source>
        <dbReference type="Proteomes" id="UP000180098"/>
    </source>
</evidence>
<name>A0A1S2LLD5_9BACI</name>